<dbReference type="InterPro" id="IPR027417">
    <property type="entry name" value="P-loop_NTPase"/>
</dbReference>
<dbReference type="InterPro" id="IPR050209">
    <property type="entry name" value="Rab_GTPases_membrane_traffic"/>
</dbReference>
<dbReference type="SUPFAM" id="SSF52540">
    <property type="entry name" value="P-loop containing nucleoside triphosphate hydrolases"/>
    <property type="match status" value="1"/>
</dbReference>
<feature type="compositionally biased region" description="Low complexity" evidence="2">
    <location>
        <begin position="95"/>
        <end position="110"/>
    </location>
</feature>
<dbReference type="OrthoDB" id="9989112at2759"/>
<dbReference type="FunFam" id="3.40.50.300:FF:001447">
    <property type="entry name" value="Ras-related protein Rab-1B"/>
    <property type="match status" value="1"/>
</dbReference>
<evidence type="ECO:0000256" key="2">
    <source>
        <dbReference type="SAM" id="MobiDB-lite"/>
    </source>
</evidence>
<keyword evidence="4" id="KW-1185">Reference proteome</keyword>
<evidence type="ECO:0000256" key="1">
    <source>
        <dbReference type="ARBA" id="ARBA00006270"/>
    </source>
</evidence>
<dbReference type="SMART" id="SM00173">
    <property type="entry name" value="RAS"/>
    <property type="match status" value="1"/>
</dbReference>
<dbReference type="PROSITE" id="PS51421">
    <property type="entry name" value="RAS"/>
    <property type="match status" value="1"/>
</dbReference>
<comment type="caution">
    <text evidence="3">The sequence shown here is derived from an EMBL/GenBank/DDBJ whole genome shotgun (WGS) entry which is preliminary data.</text>
</comment>
<name>A0A9P6W7A0_RHOMI</name>
<dbReference type="SMART" id="SM00174">
    <property type="entry name" value="RHO"/>
    <property type="match status" value="1"/>
</dbReference>
<dbReference type="Proteomes" id="UP000777482">
    <property type="component" value="Unassembled WGS sequence"/>
</dbReference>
<dbReference type="AlphaFoldDB" id="A0A9P6W7A0"/>
<dbReference type="Pfam" id="PF00071">
    <property type="entry name" value="Ras"/>
    <property type="match status" value="2"/>
</dbReference>
<dbReference type="GO" id="GO:0005525">
    <property type="term" value="F:GTP binding"/>
    <property type="evidence" value="ECO:0007669"/>
    <property type="project" value="InterPro"/>
</dbReference>
<reference evidence="3 4" key="1">
    <citation type="submission" date="2020-11" db="EMBL/GenBank/DDBJ databases">
        <title>Kefir isolates.</title>
        <authorList>
            <person name="Marcisauskas S."/>
            <person name="Kim Y."/>
            <person name="Blasche S."/>
        </authorList>
    </citation>
    <scope>NUCLEOTIDE SEQUENCE [LARGE SCALE GENOMIC DNA]</scope>
    <source>
        <strain evidence="3 4">KR</strain>
    </source>
</reference>
<dbReference type="Gene3D" id="3.40.50.300">
    <property type="entry name" value="P-loop containing nucleotide triphosphate hydrolases"/>
    <property type="match status" value="1"/>
</dbReference>
<dbReference type="NCBIfam" id="TIGR00231">
    <property type="entry name" value="small_GTP"/>
    <property type="match status" value="1"/>
</dbReference>
<dbReference type="SMART" id="SM00176">
    <property type="entry name" value="RAN"/>
    <property type="match status" value="1"/>
</dbReference>
<dbReference type="SMART" id="SM00175">
    <property type="entry name" value="RAB"/>
    <property type="match status" value="1"/>
</dbReference>
<dbReference type="GO" id="GO:0003924">
    <property type="term" value="F:GTPase activity"/>
    <property type="evidence" value="ECO:0007669"/>
    <property type="project" value="InterPro"/>
</dbReference>
<dbReference type="InterPro" id="IPR005225">
    <property type="entry name" value="Small_GTP-bd"/>
</dbReference>
<dbReference type="InterPro" id="IPR001806">
    <property type="entry name" value="Small_GTPase"/>
</dbReference>
<feature type="region of interest" description="Disordered" evidence="2">
    <location>
        <begin position="95"/>
        <end position="117"/>
    </location>
</feature>
<dbReference type="PROSITE" id="PS51419">
    <property type="entry name" value="RAB"/>
    <property type="match status" value="1"/>
</dbReference>
<gene>
    <name evidence="3" type="ORF">C6P46_001172</name>
</gene>
<sequence length="285" mass="30852">MSSSAGDLTPTVGVMKDVALTPASSGRAATTTTVVGTRAELPELYDYLLKFIIIGDSGVGKSCLLYHFLNDRIRDPSPHTIGVEFASTLMRLPSIASSSSSSPYPTTGTSNGIMPDTRIPPSKTLKVQCWDSAGQERFRSVSRQYYRGACGAVVVFDITSRRSFEALSSWLSDARTLASPDLEVVVVGNKLDQEEDRQVPYLEASRWAQEHNALYVETSSKTGENVEQPFILLARSILLAVETGKLDPEKPGSGVSYGERALRRVSSWNGSLTSGRGRIFGGKCC</sequence>
<dbReference type="PRINTS" id="PR00449">
    <property type="entry name" value="RASTRNSFRMNG"/>
</dbReference>
<protein>
    <submittedName>
        <fullName evidence="3">Uncharacterized protein</fullName>
    </submittedName>
</protein>
<dbReference type="EMBL" id="PUHQ01000013">
    <property type="protein sequence ID" value="KAG0664576.1"/>
    <property type="molecule type" value="Genomic_DNA"/>
</dbReference>
<proteinExistence type="inferred from homology"/>
<evidence type="ECO:0000313" key="4">
    <source>
        <dbReference type="Proteomes" id="UP000777482"/>
    </source>
</evidence>
<dbReference type="PANTHER" id="PTHR47979">
    <property type="entry name" value="DRAB11-RELATED"/>
    <property type="match status" value="1"/>
</dbReference>
<organism evidence="3 4">
    <name type="scientific">Rhodotorula mucilaginosa</name>
    <name type="common">Yeast</name>
    <name type="synonym">Rhodotorula rubra</name>
    <dbReference type="NCBI Taxonomy" id="5537"/>
    <lineage>
        <taxon>Eukaryota</taxon>
        <taxon>Fungi</taxon>
        <taxon>Dikarya</taxon>
        <taxon>Basidiomycota</taxon>
        <taxon>Pucciniomycotina</taxon>
        <taxon>Microbotryomycetes</taxon>
        <taxon>Sporidiobolales</taxon>
        <taxon>Sporidiobolaceae</taxon>
        <taxon>Rhodotorula</taxon>
    </lineage>
</organism>
<evidence type="ECO:0000313" key="3">
    <source>
        <dbReference type="EMBL" id="KAG0664576.1"/>
    </source>
</evidence>
<comment type="similarity">
    <text evidence="1">Belongs to the small GTPase superfamily. Rab family.</text>
</comment>
<accession>A0A9P6W7A0</accession>